<dbReference type="Proteomes" id="UP000237839">
    <property type="component" value="Unassembled WGS sequence"/>
</dbReference>
<dbReference type="EMBL" id="PUGF01000002">
    <property type="protein sequence ID" value="PRC94642.1"/>
    <property type="molecule type" value="Genomic_DNA"/>
</dbReference>
<sequence>MNLQTRLKNKLRTVLRIRTERVLPPPGPQPKIGSSIVRDRLRIRLKYPVTSEQWEWFTAHGWRTVDMRTNRREYASVSDKVLVKLLHMNGVERDVLHLRLVNKGSQENKANNVE</sequence>
<dbReference type="OrthoDB" id="8778496at2"/>
<gene>
    <name evidence="1" type="ORF">S2091_0645</name>
</gene>
<name>A0A2S9H3T2_9BURK</name>
<proteinExistence type="predicted"/>
<dbReference type="AlphaFoldDB" id="A0A2S9H3T2"/>
<protein>
    <submittedName>
        <fullName evidence="1">Uncharacterized protein</fullName>
    </submittedName>
</protein>
<accession>A0A2S9H3T2</accession>
<organism evidence="1 2">
    <name type="scientific">Solimicrobium silvestre</name>
    <dbReference type="NCBI Taxonomy" id="2099400"/>
    <lineage>
        <taxon>Bacteria</taxon>
        <taxon>Pseudomonadati</taxon>
        <taxon>Pseudomonadota</taxon>
        <taxon>Betaproteobacteria</taxon>
        <taxon>Burkholderiales</taxon>
        <taxon>Oxalobacteraceae</taxon>
        <taxon>Solimicrobium</taxon>
    </lineage>
</organism>
<keyword evidence="2" id="KW-1185">Reference proteome</keyword>
<comment type="caution">
    <text evidence="1">The sequence shown here is derived from an EMBL/GenBank/DDBJ whole genome shotgun (WGS) entry which is preliminary data.</text>
</comment>
<evidence type="ECO:0000313" key="2">
    <source>
        <dbReference type="Proteomes" id="UP000237839"/>
    </source>
</evidence>
<reference evidence="1 2" key="1">
    <citation type="submission" date="2018-02" db="EMBL/GenBank/DDBJ databases">
        <title>Solimicrobium silvestre gen. nov., sp. nov., isolated from alpine forest soil.</title>
        <authorList>
            <person name="Margesin R."/>
            <person name="Albuquerque L."/>
            <person name="Zhang D.-C."/>
            <person name="Froufe H.J.C."/>
            <person name="Severino R."/>
            <person name="Roxo I."/>
            <person name="Egas C."/>
            <person name="Da Costa M.S."/>
        </authorList>
    </citation>
    <scope>NUCLEOTIDE SEQUENCE [LARGE SCALE GENOMIC DNA]</scope>
    <source>
        <strain evidence="1 2">S20-91</strain>
    </source>
</reference>
<evidence type="ECO:0000313" key="1">
    <source>
        <dbReference type="EMBL" id="PRC94642.1"/>
    </source>
</evidence>
<dbReference type="RefSeq" id="WP_105530355.1">
    <property type="nucleotide sequence ID" value="NZ_PUGF01000002.1"/>
</dbReference>